<name>A0ABP5UR87_9ACTN</name>
<evidence type="ECO:0000313" key="4">
    <source>
        <dbReference type="Proteomes" id="UP001500058"/>
    </source>
</evidence>
<organism evidence="3 4">
    <name type="scientific">Streptomyces glaucosporus</name>
    <dbReference type="NCBI Taxonomy" id="284044"/>
    <lineage>
        <taxon>Bacteria</taxon>
        <taxon>Bacillati</taxon>
        <taxon>Actinomycetota</taxon>
        <taxon>Actinomycetes</taxon>
        <taxon>Kitasatosporales</taxon>
        <taxon>Streptomycetaceae</taxon>
        <taxon>Streptomyces</taxon>
    </lineage>
</organism>
<sequence>MKLKKTLVVAFAAMALAGGSTAAYASDEEVQFHNSCHVQEIIDIPILSTANNSIDCSRSEEHSTSIKKSHKVEKEAKVVVAPEQEQAQGQGQAQKNHQDD</sequence>
<protein>
    <recommendedName>
        <fullName evidence="5">Secreted protein</fullName>
    </recommendedName>
</protein>
<evidence type="ECO:0000256" key="1">
    <source>
        <dbReference type="SAM" id="MobiDB-lite"/>
    </source>
</evidence>
<feature type="chain" id="PRO_5045512547" description="Secreted protein" evidence="2">
    <location>
        <begin position="26"/>
        <end position="100"/>
    </location>
</feature>
<comment type="caution">
    <text evidence="3">The sequence shown here is derived from an EMBL/GenBank/DDBJ whole genome shotgun (WGS) entry which is preliminary data.</text>
</comment>
<evidence type="ECO:0000256" key="2">
    <source>
        <dbReference type="SAM" id="SignalP"/>
    </source>
</evidence>
<keyword evidence="2" id="KW-0732">Signal</keyword>
<keyword evidence="4" id="KW-1185">Reference proteome</keyword>
<dbReference type="RefSeq" id="WP_344629126.1">
    <property type="nucleotide sequence ID" value="NZ_BAAATJ010000002.1"/>
</dbReference>
<feature type="signal peptide" evidence="2">
    <location>
        <begin position="1"/>
        <end position="25"/>
    </location>
</feature>
<feature type="region of interest" description="Disordered" evidence="1">
    <location>
        <begin position="59"/>
        <end position="100"/>
    </location>
</feature>
<accession>A0ABP5UR87</accession>
<dbReference type="Proteomes" id="UP001500058">
    <property type="component" value="Unassembled WGS sequence"/>
</dbReference>
<reference evidence="4" key="1">
    <citation type="journal article" date="2019" name="Int. J. Syst. Evol. Microbiol.">
        <title>The Global Catalogue of Microorganisms (GCM) 10K type strain sequencing project: providing services to taxonomists for standard genome sequencing and annotation.</title>
        <authorList>
            <consortium name="The Broad Institute Genomics Platform"/>
            <consortium name="The Broad Institute Genome Sequencing Center for Infectious Disease"/>
            <person name="Wu L."/>
            <person name="Ma J."/>
        </authorList>
    </citation>
    <scope>NUCLEOTIDE SEQUENCE [LARGE SCALE GENOMIC DNA]</scope>
    <source>
        <strain evidence="4">JCM 6921</strain>
    </source>
</reference>
<proteinExistence type="predicted"/>
<evidence type="ECO:0000313" key="3">
    <source>
        <dbReference type="EMBL" id="GAA2385437.1"/>
    </source>
</evidence>
<evidence type="ECO:0008006" key="5">
    <source>
        <dbReference type="Google" id="ProtNLM"/>
    </source>
</evidence>
<gene>
    <name evidence="3" type="ORF">GCM10010420_04900</name>
</gene>
<dbReference type="EMBL" id="BAAATJ010000002">
    <property type="protein sequence ID" value="GAA2385437.1"/>
    <property type="molecule type" value="Genomic_DNA"/>
</dbReference>
<feature type="compositionally biased region" description="Low complexity" evidence="1">
    <location>
        <begin position="78"/>
        <end position="100"/>
    </location>
</feature>